<dbReference type="InterPro" id="IPR042756">
    <property type="entry name" value="Sel-1L3"/>
</dbReference>
<sequence length="604" mass="68542">MKVTGSLRFATGVAFAVVIVSLAQGRNTSHTTPTAKHPAGEATEGDFIRFDHAPDAVIDRYNLSVQYLCSRPCLLGVEVVASVGRRSGVVIFRRRWTQREWLGMPTTHPLLLRFPDALAYRRDFFIRRSVDAYDVMLRAWLDHLGRHSEAGPRAGGYHQALTRVFKVLQSMPPTLRPLKQHGACPSWGAELTWQVTRDRARQCPLESDTVELLKFPLASTGEKFGVICRLNPFLNRELERARLRAATDPRVTLSVWIYLLNWCGSKLCGIFHHVDPDNTFSTPVITLTNTGDIVFQVRLASGGDRAFRCHTALALRTWHRLQFFMEGSKVTLQVKSLEEEDTKTHTYDFHNDVHYNDTAGYFVIGGDKFMPGIEGYFGPIKYHRLRAEEVISHLSPEKTLQQLDKTHRMCEETKEFITAFLQALKESEDITKTNACRSLLWDWRKRFGRQTCSALPWSRRVQRLYHPLLELLAEQNFISGIHDFRDSNATLRFGRRVFLLALQRLASRGSRGPEPVSSLIPLLQVSSCLGHPRASFLLAIIHLVGLGVPADTLQGHVYSLAGAQADDRLALMHLGYKHTGHRRLPPRLRPGLLLLCQRRQTDLC</sequence>
<dbReference type="PANTHER" id="PTHR44444:SF1">
    <property type="entry name" value="PROTEIN SEL-1 HOMOLOG 3"/>
    <property type="match status" value="1"/>
</dbReference>
<evidence type="ECO:0000256" key="1">
    <source>
        <dbReference type="SAM" id="SignalP"/>
    </source>
</evidence>
<feature type="signal peptide" evidence="1">
    <location>
        <begin position="1"/>
        <end position="25"/>
    </location>
</feature>
<evidence type="ECO:0000313" key="2">
    <source>
        <dbReference type="EMBL" id="KAG7488323.1"/>
    </source>
</evidence>
<protein>
    <submittedName>
        <fullName evidence="2">Uncharacterized protein</fullName>
    </submittedName>
</protein>
<dbReference type="PANTHER" id="PTHR44444">
    <property type="entry name" value="PROTEIN SEL-1 HOMOLOG 3"/>
    <property type="match status" value="1"/>
</dbReference>
<proteinExistence type="predicted"/>
<evidence type="ECO:0000313" key="3">
    <source>
        <dbReference type="Proteomes" id="UP001046870"/>
    </source>
</evidence>
<reference evidence="2" key="1">
    <citation type="submission" date="2021-01" db="EMBL/GenBank/DDBJ databases">
        <authorList>
            <person name="Zahm M."/>
            <person name="Roques C."/>
            <person name="Cabau C."/>
            <person name="Klopp C."/>
            <person name="Donnadieu C."/>
            <person name="Jouanno E."/>
            <person name="Lampietro C."/>
            <person name="Louis A."/>
            <person name="Herpin A."/>
            <person name="Echchiki A."/>
            <person name="Berthelot C."/>
            <person name="Parey E."/>
            <person name="Roest-Crollius H."/>
            <person name="Braasch I."/>
            <person name="Postlethwait J."/>
            <person name="Bobe J."/>
            <person name="Montfort J."/>
            <person name="Bouchez O."/>
            <person name="Begum T."/>
            <person name="Mejri S."/>
            <person name="Adams A."/>
            <person name="Chen W.-J."/>
            <person name="Guiguen Y."/>
        </authorList>
    </citation>
    <scope>NUCLEOTIDE SEQUENCE</scope>
    <source>
        <strain evidence="2">YG-15Mar2019-1</strain>
        <tissue evidence="2">Brain</tissue>
    </source>
</reference>
<dbReference type="InterPro" id="IPR013320">
    <property type="entry name" value="ConA-like_dom_sf"/>
</dbReference>
<keyword evidence="3" id="KW-1185">Reference proteome</keyword>
<accession>A0A9D3QEF7</accession>
<dbReference type="AlphaFoldDB" id="A0A9D3QEF7"/>
<organism evidence="2 3">
    <name type="scientific">Megalops atlanticus</name>
    <name type="common">Tarpon</name>
    <name type="synonym">Clupea gigantea</name>
    <dbReference type="NCBI Taxonomy" id="7932"/>
    <lineage>
        <taxon>Eukaryota</taxon>
        <taxon>Metazoa</taxon>
        <taxon>Chordata</taxon>
        <taxon>Craniata</taxon>
        <taxon>Vertebrata</taxon>
        <taxon>Euteleostomi</taxon>
        <taxon>Actinopterygii</taxon>
        <taxon>Neopterygii</taxon>
        <taxon>Teleostei</taxon>
        <taxon>Elopiformes</taxon>
        <taxon>Megalopidae</taxon>
        <taxon>Megalops</taxon>
    </lineage>
</organism>
<dbReference type="SUPFAM" id="SSF49899">
    <property type="entry name" value="Concanavalin A-like lectins/glucanases"/>
    <property type="match status" value="1"/>
</dbReference>
<dbReference type="OrthoDB" id="272077at2759"/>
<comment type="caution">
    <text evidence="2">The sequence shown here is derived from an EMBL/GenBank/DDBJ whole genome shotgun (WGS) entry which is preliminary data.</text>
</comment>
<dbReference type="EMBL" id="JAFDVH010000002">
    <property type="protein sequence ID" value="KAG7488323.1"/>
    <property type="molecule type" value="Genomic_DNA"/>
</dbReference>
<dbReference type="Gene3D" id="2.60.120.200">
    <property type="match status" value="1"/>
</dbReference>
<dbReference type="Proteomes" id="UP001046870">
    <property type="component" value="Chromosome 2"/>
</dbReference>
<keyword evidence="1" id="KW-0732">Signal</keyword>
<name>A0A9D3QEF7_MEGAT</name>
<gene>
    <name evidence="2" type="ORF">MATL_G00032610</name>
</gene>
<feature type="chain" id="PRO_5039675293" evidence="1">
    <location>
        <begin position="26"/>
        <end position="604"/>
    </location>
</feature>